<dbReference type="AlphaFoldDB" id="A0AAN9H5I0"/>
<keyword evidence="2" id="KW-1185">Reference proteome</keyword>
<organism evidence="1 2">
    <name type="scientific">Phoxinus phoxinus</name>
    <name type="common">Eurasian minnow</name>
    <dbReference type="NCBI Taxonomy" id="58324"/>
    <lineage>
        <taxon>Eukaryota</taxon>
        <taxon>Metazoa</taxon>
        <taxon>Chordata</taxon>
        <taxon>Craniata</taxon>
        <taxon>Vertebrata</taxon>
        <taxon>Euteleostomi</taxon>
        <taxon>Actinopterygii</taxon>
        <taxon>Neopterygii</taxon>
        <taxon>Teleostei</taxon>
        <taxon>Ostariophysi</taxon>
        <taxon>Cypriniformes</taxon>
        <taxon>Leuciscidae</taxon>
        <taxon>Phoxininae</taxon>
        <taxon>Phoxinus</taxon>
    </lineage>
</organism>
<protein>
    <submittedName>
        <fullName evidence="1">Uncharacterized protein</fullName>
    </submittedName>
</protein>
<dbReference type="EMBL" id="JAYKXH010000010">
    <property type="protein sequence ID" value="KAK7154691.1"/>
    <property type="molecule type" value="Genomic_DNA"/>
</dbReference>
<accession>A0AAN9H5I0</accession>
<gene>
    <name evidence="1" type="ORF">R3I93_009588</name>
</gene>
<dbReference type="Proteomes" id="UP001364617">
    <property type="component" value="Unassembled WGS sequence"/>
</dbReference>
<proteinExistence type="predicted"/>
<reference evidence="1 2" key="1">
    <citation type="submission" date="2024-02" db="EMBL/GenBank/DDBJ databases">
        <title>Chromosome-level genome assembly of the Eurasian Minnow (Phoxinus phoxinus).</title>
        <authorList>
            <person name="Oriowo T.O."/>
            <person name="Martin S."/>
            <person name="Stange M."/>
            <person name="Chrysostomakis Y."/>
            <person name="Brown T."/>
            <person name="Winkler S."/>
            <person name="Kukowka S."/>
            <person name="Myers E.W."/>
            <person name="Bohne A."/>
        </authorList>
    </citation>
    <scope>NUCLEOTIDE SEQUENCE [LARGE SCALE GENOMIC DNA]</scope>
    <source>
        <strain evidence="1">ZFMK-TIS-60720</strain>
        <tissue evidence="1">Whole Organism</tissue>
    </source>
</reference>
<name>A0AAN9H5I0_9TELE</name>
<evidence type="ECO:0000313" key="1">
    <source>
        <dbReference type="EMBL" id="KAK7154691.1"/>
    </source>
</evidence>
<evidence type="ECO:0000313" key="2">
    <source>
        <dbReference type="Proteomes" id="UP001364617"/>
    </source>
</evidence>
<comment type="caution">
    <text evidence="1">The sequence shown here is derived from an EMBL/GenBank/DDBJ whole genome shotgun (WGS) entry which is preliminary data.</text>
</comment>
<sequence length="80" mass="9025">MHFRLAHAQAQWNSLCTLKTTTSTTKIFSSCSGCGSKSRNPTSMRDMAVLHRHSSSERTPPIFTRHVLTVMIMKTFPTLE</sequence>